<evidence type="ECO:0000313" key="17">
    <source>
        <dbReference type="EMBL" id="RAZ76702.1"/>
    </source>
</evidence>
<keyword evidence="2 13" id="KW-0963">Cytoplasm</keyword>
<keyword evidence="13 14" id="KW-0479">Metal-binding</keyword>
<evidence type="ECO:0000256" key="2">
    <source>
        <dbReference type="ARBA" id="ARBA00022490"/>
    </source>
</evidence>
<dbReference type="PANTHER" id="PTHR44591">
    <property type="entry name" value="STRESS RESPONSE REGULATOR PROTEIN 1"/>
    <property type="match status" value="1"/>
</dbReference>
<gene>
    <name evidence="17" type="primary">spo0A</name>
    <name evidence="17" type="ORF">DP120_11760</name>
</gene>
<comment type="caution">
    <text evidence="17">The sequence shown here is derived from an EMBL/GenBank/DDBJ whole genome shotgun (WGS) entry which is preliminary data.</text>
</comment>
<keyword evidence="5 13" id="KW-0106">Calcium</keyword>
<dbReference type="RefSeq" id="WP_112223869.1">
    <property type="nucleotide sequence ID" value="NZ_CP047673.1"/>
</dbReference>
<dbReference type="NCBIfam" id="TIGR02875">
    <property type="entry name" value="spore_0_A"/>
    <property type="match status" value="1"/>
</dbReference>
<keyword evidence="18" id="KW-1185">Reference proteome</keyword>
<dbReference type="InterPro" id="IPR011006">
    <property type="entry name" value="CheY-like_superfamily"/>
</dbReference>
<keyword evidence="6 13" id="KW-0749">Sporulation</keyword>
<dbReference type="GO" id="GO:0042173">
    <property type="term" value="P:regulation of sporulation resulting in formation of a cellular spore"/>
    <property type="evidence" value="ECO:0007669"/>
    <property type="project" value="InterPro"/>
</dbReference>
<evidence type="ECO:0000256" key="11">
    <source>
        <dbReference type="ARBA" id="ARBA00023163"/>
    </source>
</evidence>
<evidence type="ECO:0000259" key="16">
    <source>
        <dbReference type="PROSITE" id="PS50110"/>
    </source>
</evidence>
<dbReference type="PANTHER" id="PTHR44591:SF14">
    <property type="entry name" value="PROTEIN PILG"/>
    <property type="match status" value="1"/>
</dbReference>
<dbReference type="GO" id="GO:0005509">
    <property type="term" value="F:calcium ion binding"/>
    <property type="evidence" value="ECO:0007669"/>
    <property type="project" value="UniProtKB-UniRule"/>
</dbReference>
<comment type="function">
    <text evidence="13">May play the central regulatory role in sporulation. It may be an element of the effector pathway responsible for the activation of sporulation genes in response to nutritional stress. Spo0A may act in concert with spo0H (a sigma factor) to control the expression of some genes that are critical to the sporulation process.</text>
</comment>
<keyword evidence="9 13" id="KW-0238">DNA-binding</keyword>
<comment type="cofactor">
    <cofactor evidence="13 14">
        <name>Ca(2+)</name>
        <dbReference type="ChEBI" id="CHEBI:29108"/>
    </cofactor>
    <text evidence="13 14">Binds 1 Ca(2+) ion per subunit.</text>
</comment>
<accession>A0A365KU60</accession>
<evidence type="ECO:0000256" key="8">
    <source>
        <dbReference type="ARBA" id="ARBA00023015"/>
    </source>
</evidence>
<reference evidence="17 18" key="1">
    <citation type="submission" date="2018-06" db="EMBL/GenBank/DDBJ databases">
        <title>The draft genome sequences of strains SCU63 and S1.</title>
        <authorList>
            <person name="Gan L."/>
        </authorList>
    </citation>
    <scope>NUCLEOTIDE SEQUENCE [LARGE SCALE GENOMIC DNA]</scope>
    <source>
        <strain evidence="17 18">SCU63</strain>
    </source>
</reference>
<evidence type="ECO:0000256" key="5">
    <source>
        <dbReference type="ARBA" id="ARBA00022837"/>
    </source>
</evidence>
<keyword evidence="3 13" id="KW-0678">Repressor</keyword>
<dbReference type="GO" id="GO:0005737">
    <property type="term" value="C:cytoplasm"/>
    <property type="evidence" value="ECO:0007669"/>
    <property type="project" value="UniProtKB-SubCell"/>
</dbReference>
<dbReference type="SUPFAM" id="SSF52172">
    <property type="entry name" value="CheY-like"/>
    <property type="match status" value="1"/>
</dbReference>
<dbReference type="InterPro" id="IPR012052">
    <property type="entry name" value="Spore_0_A"/>
</dbReference>
<name>A0A365KU60_9BACL</name>
<dbReference type="GO" id="GO:0003700">
    <property type="term" value="F:DNA-binding transcription factor activity"/>
    <property type="evidence" value="ECO:0007669"/>
    <property type="project" value="InterPro"/>
</dbReference>
<keyword evidence="7 13" id="KW-0902">Two-component regulatory system</keyword>
<evidence type="ECO:0000256" key="1">
    <source>
        <dbReference type="ARBA" id="ARBA00004496"/>
    </source>
</evidence>
<evidence type="ECO:0000256" key="6">
    <source>
        <dbReference type="ARBA" id="ARBA00022969"/>
    </source>
</evidence>
<organism evidence="17 18">
    <name type="scientific">Planococcus halotolerans</name>
    <dbReference type="NCBI Taxonomy" id="2233542"/>
    <lineage>
        <taxon>Bacteria</taxon>
        <taxon>Bacillati</taxon>
        <taxon>Bacillota</taxon>
        <taxon>Bacilli</taxon>
        <taxon>Bacillales</taxon>
        <taxon>Caryophanaceae</taxon>
        <taxon>Planococcus</taxon>
    </lineage>
</organism>
<dbReference type="GO" id="GO:0003677">
    <property type="term" value="F:DNA binding"/>
    <property type="evidence" value="ECO:0007669"/>
    <property type="project" value="UniProtKB-KW"/>
</dbReference>
<evidence type="ECO:0000256" key="3">
    <source>
        <dbReference type="ARBA" id="ARBA00022491"/>
    </source>
</evidence>
<dbReference type="GO" id="GO:0030435">
    <property type="term" value="P:sporulation resulting in formation of a cellular spore"/>
    <property type="evidence" value="ECO:0007669"/>
    <property type="project" value="UniProtKB-UniRule"/>
</dbReference>
<evidence type="ECO:0000256" key="10">
    <source>
        <dbReference type="ARBA" id="ARBA00023159"/>
    </source>
</evidence>
<comment type="subcellular location">
    <subcellularLocation>
        <location evidence="1 13">Cytoplasm</location>
    </subcellularLocation>
</comment>
<dbReference type="EMBL" id="QLZR01000004">
    <property type="protein sequence ID" value="RAZ76702.1"/>
    <property type="molecule type" value="Genomic_DNA"/>
</dbReference>
<dbReference type="Pfam" id="PF00072">
    <property type="entry name" value="Response_reg"/>
    <property type="match status" value="1"/>
</dbReference>
<dbReference type="InterPro" id="IPR014879">
    <property type="entry name" value="Spo0A_C"/>
</dbReference>
<evidence type="ECO:0000256" key="4">
    <source>
        <dbReference type="ARBA" id="ARBA00022553"/>
    </source>
</evidence>
<feature type="modified residue" description="4-aspartylphosphate" evidence="15">
    <location>
        <position position="56"/>
    </location>
</feature>
<dbReference type="Pfam" id="PF08769">
    <property type="entry name" value="Spo0A_C"/>
    <property type="match status" value="1"/>
</dbReference>
<evidence type="ECO:0000256" key="7">
    <source>
        <dbReference type="ARBA" id="ARBA00023012"/>
    </source>
</evidence>
<dbReference type="SMART" id="SM00448">
    <property type="entry name" value="REC"/>
    <property type="match status" value="1"/>
</dbReference>
<evidence type="ECO:0000256" key="13">
    <source>
        <dbReference type="PIRNR" id="PIRNR002937"/>
    </source>
</evidence>
<evidence type="ECO:0000313" key="18">
    <source>
        <dbReference type="Proteomes" id="UP000251002"/>
    </source>
</evidence>
<dbReference type="InterPro" id="IPR036388">
    <property type="entry name" value="WH-like_DNA-bd_sf"/>
</dbReference>
<dbReference type="InterPro" id="IPR016032">
    <property type="entry name" value="Sig_transdc_resp-reg_C-effctor"/>
</dbReference>
<evidence type="ECO:0000256" key="14">
    <source>
        <dbReference type="PIRSR" id="PIRSR002937-1"/>
    </source>
</evidence>
<dbReference type="SUPFAM" id="SSF46894">
    <property type="entry name" value="C-terminal effector domain of the bipartite response regulators"/>
    <property type="match status" value="1"/>
</dbReference>
<keyword evidence="8 13" id="KW-0805">Transcription regulation</keyword>
<dbReference type="Proteomes" id="UP000251002">
    <property type="component" value="Unassembled WGS sequence"/>
</dbReference>
<dbReference type="PIRSF" id="PIRSF002937">
    <property type="entry name" value="Res_reg_Spo0A"/>
    <property type="match status" value="1"/>
</dbReference>
<dbReference type="PROSITE" id="PS50110">
    <property type="entry name" value="RESPONSE_REGULATORY"/>
    <property type="match status" value="1"/>
</dbReference>
<evidence type="ECO:0000256" key="9">
    <source>
        <dbReference type="ARBA" id="ARBA00023125"/>
    </source>
</evidence>
<keyword evidence="11 13" id="KW-0804">Transcription</keyword>
<dbReference type="GO" id="GO:0051606">
    <property type="term" value="P:detection of stimulus"/>
    <property type="evidence" value="ECO:0007669"/>
    <property type="project" value="UniProtKB-UniRule"/>
</dbReference>
<evidence type="ECO:0000256" key="12">
    <source>
        <dbReference type="ARBA" id="ARBA00025691"/>
    </source>
</evidence>
<dbReference type="GO" id="GO:0000160">
    <property type="term" value="P:phosphorelay signal transduction system"/>
    <property type="evidence" value="ECO:0007669"/>
    <property type="project" value="UniProtKB-UniRule"/>
</dbReference>
<dbReference type="AlphaFoldDB" id="A0A365KU60"/>
<feature type="binding site" evidence="14">
    <location>
        <position position="56"/>
    </location>
    <ligand>
        <name>Ca(2+)</name>
        <dbReference type="ChEBI" id="CHEBI:29108"/>
    </ligand>
</feature>
<proteinExistence type="predicted"/>
<feature type="domain" description="Response regulatory" evidence="16">
    <location>
        <begin position="5"/>
        <end position="123"/>
    </location>
</feature>
<dbReference type="InterPro" id="IPR050595">
    <property type="entry name" value="Bact_response_regulator"/>
</dbReference>
<dbReference type="InterPro" id="IPR001789">
    <property type="entry name" value="Sig_transdc_resp-reg_receiver"/>
</dbReference>
<evidence type="ECO:0000256" key="15">
    <source>
        <dbReference type="PROSITE-ProRule" id="PRU00169"/>
    </source>
</evidence>
<comment type="function">
    <text evidence="12">May play the central regulatory role in sporulation. It may be an element of the effector pathway responsible for the activation of sporulation genes in response to nutritional stress. Spo0A may act in concert with Spo0H (a sigma factor) to control the expression of some genes that are critical to the sporulation process. Repressor of abrB, activator of the spoIIa operon. Binds the DNA sequence 5'-TGNCGAA-3' (0A box).</text>
</comment>
<keyword evidence="10 13" id="KW-0010">Activator</keyword>
<protein>
    <recommendedName>
        <fullName evidence="13">Stage 0 sporulation protein A homolog</fullName>
    </recommendedName>
</protein>
<feature type="binding site" evidence="14">
    <location>
        <position position="11"/>
    </location>
    <ligand>
        <name>Ca(2+)</name>
        <dbReference type="ChEBI" id="CHEBI:29108"/>
    </ligand>
</feature>
<dbReference type="Gene3D" id="1.10.10.10">
    <property type="entry name" value="Winged helix-like DNA-binding domain superfamily/Winged helix DNA-binding domain"/>
    <property type="match status" value="1"/>
</dbReference>
<keyword evidence="4 15" id="KW-0597">Phosphoprotein</keyword>
<dbReference type="Gene3D" id="3.40.50.2300">
    <property type="match status" value="1"/>
</dbReference>
<feature type="binding site" evidence="14">
    <location>
        <position position="10"/>
    </location>
    <ligand>
        <name>Ca(2+)</name>
        <dbReference type="ChEBI" id="CHEBI:29108"/>
    </ligand>
</feature>
<sequence length="252" mass="28628">MEKITIAIADDNRQLADMMVEYLNLQENMEVVAVAHNGKECIEMLKKQKVDILLLDNIMPFLDGIGVLDVIKGEEELKDVRVIMLSAFGQDTLMSQAAQNGASYFIMKPFELDRLALQIEHIMEEQAREPEVKDDPITAVIKEIGIPPHINGYIYLKEAVNLVLEDPNIIHKVTKSLYPGIAERFDTTSTRVERSIRHAIELVWNRGDIKAIAQTFGYSEEYLKNRPANSEFIAMLYDTVSRNMENESANAE</sequence>